<feature type="domain" description="TPM" evidence="4">
    <location>
        <begin position="28"/>
        <end position="151"/>
    </location>
</feature>
<evidence type="ECO:0000313" key="6">
    <source>
        <dbReference type="Proteomes" id="UP001169764"/>
    </source>
</evidence>
<evidence type="ECO:0000256" key="3">
    <source>
        <dbReference type="SAM" id="SignalP"/>
    </source>
</evidence>
<accession>A0ABT8YAQ5</accession>
<evidence type="ECO:0000256" key="2">
    <source>
        <dbReference type="SAM" id="Phobius"/>
    </source>
</evidence>
<dbReference type="Pfam" id="PF04536">
    <property type="entry name" value="TPM_phosphatase"/>
    <property type="match status" value="1"/>
</dbReference>
<keyword evidence="2" id="KW-0812">Transmembrane</keyword>
<dbReference type="Gene3D" id="3.10.310.50">
    <property type="match status" value="1"/>
</dbReference>
<dbReference type="InterPro" id="IPR007621">
    <property type="entry name" value="TPM_dom"/>
</dbReference>
<keyword evidence="6" id="KW-1185">Reference proteome</keyword>
<evidence type="ECO:0000256" key="1">
    <source>
        <dbReference type="SAM" id="MobiDB-lite"/>
    </source>
</evidence>
<feature type="transmembrane region" description="Helical" evidence="2">
    <location>
        <begin position="183"/>
        <end position="202"/>
    </location>
</feature>
<keyword evidence="3" id="KW-0732">Signal</keyword>
<sequence>MVALAAFALGGVASPARAQTFPAFTGLVVDGANLLPADRKATLQAKLEAFQKTTQRQLVVAVIPDLQGYAVEDYGYRLGRSWGVGLKDADNGVILIVAPKEHKVRIEVGRRLEPFLTDAISSVIVRDRIVPAFKANDMPGGIDAGTDAIIAQLSLPDEQAKAQAAKAATEFDRTHKRSSSGDGLPLGLIFWGFVVLFVILAMRRGRSGNAGGPWGQRRYKSNDGGHGWIWLWAASEILNSSSRGGGGGGGFLGGGSNGGGGSDGSWGGGGFTGGGGGDFGGGGASGDW</sequence>
<keyword evidence="2" id="KW-1133">Transmembrane helix</keyword>
<feature type="signal peptide" evidence="3">
    <location>
        <begin position="1"/>
        <end position="18"/>
    </location>
</feature>
<proteinExistence type="predicted"/>
<name>A0ABT8YAQ5_9SPHN</name>
<reference evidence="5" key="1">
    <citation type="submission" date="2023-07" db="EMBL/GenBank/DDBJ databases">
        <authorList>
            <person name="Kim M."/>
        </authorList>
    </citation>
    <scope>NUCLEOTIDE SEQUENCE</scope>
    <source>
        <strain evidence="5">BIUV-7</strain>
    </source>
</reference>
<evidence type="ECO:0000313" key="5">
    <source>
        <dbReference type="EMBL" id="MDO6414735.1"/>
    </source>
</evidence>
<dbReference type="Proteomes" id="UP001169764">
    <property type="component" value="Unassembled WGS sequence"/>
</dbReference>
<dbReference type="PANTHER" id="PTHR30373:SF2">
    <property type="entry name" value="UPF0603 PROTEIN YGCG"/>
    <property type="match status" value="1"/>
</dbReference>
<gene>
    <name evidence="5" type="ORF">Q4F19_10130</name>
</gene>
<feature type="chain" id="PRO_5046509604" evidence="3">
    <location>
        <begin position="19"/>
        <end position="288"/>
    </location>
</feature>
<keyword evidence="2" id="KW-0472">Membrane</keyword>
<dbReference type="PANTHER" id="PTHR30373">
    <property type="entry name" value="UPF0603 PROTEIN YGCG"/>
    <property type="match status" value="1"/>
</dbReference>
<protein>
    <submittedName>
        <fullName evidence="5">TPM domain-containing protein</fullName>
    </submittedName>
</protein>
<dbReference type="RefSeq" id="WP_303542189.1">
    <property type="nucleotide sequence ID" value="NZ_JAUOTP010000004.1"/>
</dbReference>
<comment type="caution">
    <text evidence="5">The sequence shown here is derived from an EMBL/GenBank/DDBJ whole genome shotgun (WGS) entry which is preliminary data.</text>
</comment>
<dbReference type="EMBL" id="JAUOTP010000004">
    <property type="protein sequence ID" value="MDO6414735.1"/>
    <property type="molecule type" value="Genomic_DNA"/>
</dbReference>
<feature type="region of interest" description="Disordered" evidence="1">
    <location>
        <begin position="249"/>
        <end position="288"/>
    </location>
</feature>
<evidence type="ECO:0000259" key="4">
    <source>
        <dbReference type="Pfam" id="PF04536"/>
    </source>
</evidence>
<organism evidence="5 6">
    <name type="scientific">Sphingomonas natans</name>
    <dbReference type="NCBI Taxonomy" id="3063330"/>
    <lineage>
        <taxon>Bacteria</taxon>
        <taxon>Pseudomonadati</taxon>
        <taxon>Pseudomonadota</taxon>
        <taxon>Alphaproteobacteria</taxon>
        <taxon>Sphingomonadales</taxon>
        <taxon>Sphingomonadaceae</taxon>
        <taxon>Sphingomonas</taxon>
    </lineage>
</organism>